<dbReference type="PANTHER" id="PTHR36151">
    <property type="entry name" value="BLR2777 PROTEIN"/>
    <property type="match status" value="1"/>
</dbReference>
<dbReference type="Pfam" id="PF09348">
    <property type="entry name" value="DUF1990"/>
    <property type="match status" value="1"/>
</dbReference>
<gene>
    <name evidence="3" type="ORF">JOF47_004276</name>
</gene>
<dbReference type="InterPro" id="IPR018713">
    <property type="entry name" value="MPAB/Lcp_cat_dom"/>
</dbReference>
<evidence type="ECO:0000313" key="4">
    <source>
        <dbReference type="Proteomes" id="UP001296993"/>
    </source>
</evidence>
<feature type="domain" description="ER-bound oxygenase mpaB/mpaB'/Rubber oxygenase catalytic" evidence="2">
    <location>
        <begin position="43"/>
        <end position="254"/>
    </location>
</feature>
<sequence length="468" mass="50603">MFEPLRHKLHQTFSAQETYDPVWERELDRGDDAGYFAHDSAVWVVHGGMSPMAAGIRALLTQALHPGALAGVAEHSNYQSDPLARLAGTIRWIFTLTYGDTQAARAACRWVQRRHVPVAGSYTSGAGDEKSYSANDPDLAAWVHIAFADAFLRSHEAFSGPVPQGADAYVREWAVAGELMGVKNPPRSEAELKAAIAGYEQRGELAGGPRVAEVVSFLTNPPLDPLILPGYKLLFAAVVGTLPESHRRMLGLERAAIGPVPLPSRLGGKAALGLAGITLAKKGPAELAARRRLFRLGVLNDLSYPEPGMTEHDEVPGGYGLLQLRERVGEGQAAFDALAEGLLTWELHRRSGLRTRPDTPRVQLGSRVELGFGFGPARITAPCRVVRLIEEVSRSGFAYGTLAGHPETGEESFAAVLGQDGSVYLEIRAVSKHSNRFYRLVSPAAEAAQRFATKHYVEAARRIAGSRP</sequence>
<name>A0ABS4XKB6_9MICC</name>
<keyword evidence="4" id="KW-1185">Reference proteome</keyword>
<dbReference type="PANTHER" id="PTHR36151:SF3">
    <property type="entry name" value="ER-BOUND OXYGENASE MPAB_MPAB'_RUBBER OXYGENASE CATALYTIC DOMAIN-CONTAINING PROTEIN"/>
    <property type="match status" value="1"/>
</dbReference>
<comment type="caution">
    <text evidence="3">The sequence shown here is derived from an EMBL/GenBank/DDBJ whole genome shotgun (WGS) entry which is preliminary data.</text>
</comment>
<protein>
    <submittedName>
        <fullName evidence="3">Uncharacterized protein (DUF2236 family)/uncharacterized protein (UPF0548 family)</fullName>
    </submittedName>
</protein>
<dbReference type="InterPro" id="IPR018960">
    <property type="entry name" value="DUF1990"/>
</dbReference>
<dbReference type="EMBL" id="JAGIOF010000004">
    <property type="protein sequence ID" value="MBP2388703.1"/>
    <property type="molecule type" value="Genomic_DNA"/>
</dbReference>
<evidence type="ECO:0000259" key="2">
    <source>
        <dbReference type="Pfam" id="PF09995"/>
    </source>
</evidence>
<dbReference type="RefSeq" id="WP_210002501.1">
    <property type="nucleotide sequence ID" value="NZ_BAAAJY010000004.1"/>
</dbReference>
<feature type="domain" description="DUF1990" evidence="1">
    <location>
        <begin position="303"/>
        <end position="458"/>
    </location>
</feature>
<accession>A0ABS4XKB6</accession>
<dbReference type="Pfam" id="PF09995">
    <property type="entry name" value="MPAB_Lcp_cat"/>
    <property type="match status" value="1"/>
</dbReference>
<evidence type="ECO:0000259" key="1">
    <source>
        <dbReference type="Pfam" id="PF09348"/>
    </source>
</evidence>
<reference evidence="3 4" key="1">
    <citation type="submission" date="2021-03" db="EMBL/GenBank/DDBJ databases">
        <title>Sequencing the genomes of 1000 actinobacteria strains.</title>
        <authorList>
            <person name="Klenk H.-P."/>
        </authorList>
    </citation>
    <scope>NUCLEOTIDE SEQUENCE [LARGE SCALE GENOMIC DNA]</scope>
    <source>
        <strain evidence="3 4">DSM 15797</strain>
    </source>
</reference>
<proteinExistence type="predicted"/>
<dbReference type="Proteomes" id="UP001296993">
    <property type="component" value="Unassembled WGS sequence"/>
</dbReference>
<organism evidence="3 4">
    <name type="scientific">Paeniglutamicibacter kerguelensis</name>
    <dbReference type="NCBI Taxonomy" id="254788"/>
    <lineage>
        <taxon>Bacteria</taxon>
        <taxon>Bacillati</taxon>
        <taxon>Actinomycetota</taxon>
        <taxon>Actinomycetes</taxon>
        <taxon>Micrococcales</taxon>
        <taxon>Micrococcaceae</taxon>
        <taxon>Paeniglutamicibacter</taxon>
    </lineage>
</organism>
<evidence type="ECO:0000313" key="3">
    <source>
        <dbReference type="EMBL" id="MBP2388703.1"/>
    </source>
</evidence>